<keyword evidence="2" id="KW-1185">Reference proteome</keyword>
<protein>
    <submittedName>
        <fullName evidence="1">Uncharacterized protein</fullName>
    </submittedName>
</protein>
<dbReference type="AlphaFoldDB" id="A0A8E7EJ45"/>
<dbReference type="GeneID" id="65097931"/>
<evidence type="ECO:0000313" key="2">
    <source>
        <dbReference type="Proteomes" id="UP000680656"/>
    </source>
</evidence>
<dbReference type="KEGG" id="mrtj:KHC33_12065"/>
<dbReference type="EMBL" id="CP075546">
    <property type="protein sequence ID" value="QVV88065.1"/>
    <property type="molecule type" value="Genomic_DNA"/>
</dbReference>
<evidence type="ECO:0000313" key="1">
    <source>
        <dbReference type="EMBL" id="QVV88065.1"/>
    </source>
</evidence>
<gene>
    <name evidence="1" type="ORF">KHC33_12065</name>
</gene>
<proteinExistence type="predicted"/>
<dbReference type="RefSeq" id="WP_214418882.1">
    <property type="nucleotide sequence ID" value="NZ_CP075546.1"/>
</dbReference>
<reference evidence="1 2" key="1">
    <citation type="submission" date="2021-05" db="EMBL/GenBank/DDBJ databases">
        <title>A novel Methanospirillum isolate from a pyrite-forming mixed culture.</title>
        <authorList>
            <person name="Bunk B."/>
            <person name="Sproer C."/>
            <person name="Spring S."/>
            <person name="Pester M."/>
        </authorList>
    </citation>
    <scope>NUCLEOTIDE SEQUENCE [LARGE SCALE GENOMIC DNA]</scope>
    <source>
        <strain evidence="1 2">J.3.6.1-F.2.7.3</strain>
    </source>
</reference>
<organism evidence="1 2">
    <name type="scientific">Methanospirillum purgamenti</name>
    <dbReference type="NCBI Taxonomy" id="2834276"/>
    <lineage>
        <taxon>Archaea</taxon>
        <taxon>Methanobacteriati</taxon>
        <taxon>Methanobacteriota</taxon>
        <taxon>Stenosarchaea group</taxon>
        <taxon>Methanomicrobia</taxon>
        <taxon>Methanomicrobiales</taxon>
        <taxon>Methanospirillaceae</taxon>
        <taxon>Methanospirillum</taxon>
    </lineage>
</organism>
<accession>A0A8E7EJ45</accession>
<name>A0A8E7EJ45_9EURY</name>
<dbReference type="Proteomes" id="UP000680656">
    <property type="component" value="Chromosome"/>
</dbReference>
<sequence>METLGQVFRDGELIVAVDLATDVSDQGKTKEEDLSRLKIGLKSIILFILNFSKKIGTLK</sequence>